<feature type="compositionally biased region" description="Basic and acidic residues" evidence="1">
    <location>
        <begin position="172"/>
        <end position="193"/>
    </location>
</feature>
<gene>
    <name evidence="2" type="ORF">N0V83_005055</name>
</gene>
<dbReference type="PANTHER" id="PTHR28054:SF1">
    <property type="entry name" value="RNA POLYMERASE I-SPECIFIC TRANSCRIPTION INITIATION FACTOR RRN10"/>
    <property type="match status" value="1"/>
</dbReference>
<evidence type="ECO:0000313" key="3">
    <source>
        <dbReference type="Proteomes" id="UP001140560"/>
    </source>
</evidence>
<proteinExistence type="predicted"/>
<dbReference type="EMBL" id="JAPEUY010000008">
    <property type="protein sequence ID" value="KAJ4370534.1"/>
    <property type="molecule type" value="Genomic_DNA"/>
</dbReference>
<evidence type="ECO:0000313" key="2">
    <source>
        <dbReference type="EMBL" id="KAJ4370534.1"/>
    </source>
</evidence>
<dbReference type="GO" id="GO:0006360">
    <property type="term" value="P:transcription by RNA polymerase I"/>
    <property type="evidence" value="ECO:0007669"/>
    <property type="project" value="InterPro"/>
</dbReference>
<reference evidence="2" key="1">
    <citation type="submission" date="2022-10" db="EMBL/GenBank/DDBJ databases">
        <title>Tapping the CABI collections for fungal endophytes: first genome assemblies for Collariella, Neodidymelliopsis, Ascochyta clinopodiicola, Didymella pomorum, Didymosphaeria variabile, Neocosmospora piperis and Neocucurbitaria cava.</title>
        <authorList>
            <person name="Hill R."/>
        </authorList>
    </citation>
    <scope>NUCLEOTIDE SEQUENCE</scope>
    <source>
        <strain evidence="2">IMI 356814</strain>
    </source>
</reference>
<feature type="region of interest" description="Disordered" evidence="1">
    <location>
        <begin position="1"/>
        <end position="30"/>
    </location>
</feature>
<feature type="region of interest" description="Disordered" evidence="1">
    <location>
        <begin position="162"/>
        <end position="218"/>
    </location>
</feature>
<dbReference type="PANTHER" id="PTHR28054">
    <property type="entry name" value="RNA POLYMERASE I-SPECIFIC TRANSCRIPTION INITIATION FACTOR RRN10"/>
    <property type="match status" value="1"/>
</dbReference>
<dbReference type="InterPro" id="IPR022793">
    <property type="entry name" value="Rrn10"/>
</dbReference>
<dbReference type="Proteomes" id="UP001140560">
    <property type="component" value="Unassembled WGS sequence"/>
</dbReference>
<keyword evidence="3" id="KW-1185">Reference proteome</keyword>
<dbReference type="OrthoDB" id="2565191at2759"/>
<accession>A0A9W8Y9Z7</accession>
<evidence type="ECO:0000256" key="1">
    <source>
        <dbReference type="SAM" id="MobiDB-lite"/>
    </source>
</evidence>
<name>A0A9W8Y9Z7_9PLEO</name>
<feature type="compositionally biased region" description="Acidic residues" evidence="1">
    <location>
        <begin position="162"/>
        <end position="171"/>
    </location>
</feature>
<sequence>MEQRKRYGDFTKPPSESSNSDDEAVSRDHAKRKVNVYDAVAGRVTQAGLIGNVTDSKSSKQPLRPDEVLFKQANAPIRYEETDYYYAHTKLSAEQQLPSGDLLTALHAYISKLYARTGEPGAQNAWRCMDETALIALGILMEETAKEILGETGDLAFTEAADADEELDLAGESEHETGDNEEQTRKSAAREASNEDESSGPWSSEDGSRYASEESDWD</sequence>
<comment type="caution">
    <text evidence="2">The sequence shown here is derived from an EMBL/GenBank/DDBJ whole genome shotgun (WGS) entry which is preliminary data.</text>
</comment>
<dbReference type="AlphaFoldDB" id="A0A9W8Y9Z7"/>
<organism evidence="2 3">
    <name type="scientific">Neocucurbitaria cava</name>
    <dbReference type="NCBI Taxonomy" id="798079"/>
    <lineage>
        <taxon>Eukaryota</taxon>
        <taxon>Fungi</taxon>
        <taxon>Dikarya</taxon>
        <taxon>Ascomycota</taxon>
        <taxon>Pezizomycotina</taxon>
        <taxon>Dothideomycetes</taxon>
        <taxon>Pleosporomycetidae</taxon>
        <taxon>Pleosporales</taxon>
        <taxon>Pleosporineae</taxon>
        <taxon>Cucurbitariaceae</taxon>
        <taxon>Neocucurbitaria</taxon>
    </lineage>
</organism>
<protein>
    <submittedName>
        <fullName evidence="2">Uncharacterized protein</fullName>
    </submittedName>
</protein>